<evidence type="ECO:0000313" key="2">
    <source>
        <dbReference type="EMBL" id="KAH7065212.1"/>
    </source>
</evidence>
<evidence type="ECO:0000256" key="1">
    <source>
        <dbReference type="SAM" id="MobiDB-lite"/>
    </source>
</evidence>
<accession>A0ABQ8GVC3</accession>
<feature type="compositionally biased region" description="Polar residues" evidence="1">
    <location>
        <begin position="19"/>
        <end position="33"/>
    </location>
</feature>
<protein>
    <submittedName>
        <fullName evidence="2">Uncharacterized protein</fullName>
    </submittedName>
</protein>
<feature type="compositionally biased region" description="Basic and acidic residues" evidence="1">
    <location>
        <begin position="1"/>
        <end position="18"/>
    </location>
</feature>
<organism evidence="2 3">
    <name type="scientific">Macrophomina phaseolina</name>
    <dbReference type="NCBI Taxonomy" id="35725"/>
    <lineage>
        <taxon>Eukaryota</taxon>
        <taxon>Fungi</taxon>
        <taxon>Dikarya</taxon>
        <taxon>Ascomycota</taxon>
        <taxon>Pezizomycotina</taxon>
        <taxon>Dothideomycetes</taxon>
        <taxon>Dothideomycetes incertae sedis</taxon>
        <taxon>Botryosphaeriales</taxon>
        <taxon>Botryosphaeriaceae</taxon>
        <taxon>Macrophomina</taxon>
    </lineage>
</organism>
<evidence type="ECO:0000313" key="3">
    <source>
        <dbReference type="Proteomes" id="UP000774617"/>
    </source>
</evidence>
<feature type="region of interest" description="Disordered" evidence="1">
    <location>
        <begin position="1"/>
        <end position="39"/>
    </location>
</feature>
<dbReference type="EMBL" id="JAGTJR010000001">
    <property type="protein sequence ID" value="KAH7065212.1"/>
    <property type="molecule type" value="Genomic_DNA"/>
</dbReference>
<keyword evidence="3" id="KW-1185">Reference proteome</keyword>
<proteinExistence type="predicted"/>
<comment type="caution">
    <text evidence="2">The sequence shown here is derived from an EMBL/GenBank/DDBJ whole genome shotgun (WGS) entry which is preliminary data.</text>
</comment>
<name>A0ABQ8GVC3_9PEZI</name>
<dbReference type="Proteomes" id="UP000774617">
    <property type="component" value="Unassembled WGS sequence"/>
</dbReference>
<sequence length="158" mass="17376">MKRDGGEGGEEGRKEGRKQATSGYQVRSPDSNRISTSSPSSSLLSIFFFILCVLSATCVEKNRFDNHRLIKQPTSNKHSQFARFELPDKATCCEKAAEIANRRTGGNLTKRLMWQAIGSPGAERDGGCVGGAFPRGWRSSLSLDENGHSGGIERIQRW</sequence>
<gene>
    <name evidence="2" type="ORF">B0J12DRAFT_28061</name>
</gene>
<reference evidence="2 3" key="1">
    <citation type="journal article" date="2021" name="Nat. Commun.">
        <title>Genetic determinants of endophytism in the Arabidopsis root mycobiome.</title>
        <authorList>
            <person name="Mesny F."/>
            <person name="Miyauchi S."/>
            <person name="Thiergart T."/>
            <person name="Pickel B."/>
            <person name="Atanasova L."/>
            <person name="Karlsson M."/>
            <person name="Huettel B."/>
            <person name="Barry K.W."/>
            <person name="Haridas S."/>
            <person name="Chen C."/>
            <person name="Bauer D."/>
            <person name="Andreopoulos W."/>
            <person name="Pangilinan J."/>
            <person name="LaButti K."/>
            <person name="Riley R."/>
            <person name="Lipzen A."/>
            <person name="Clum A."/>
            <person name="Drula E."/>
            <person name="Henrissat B."/>
            <person name="Kohler A."/>
            <person name="Grigoriev I.V."/>
            <person name="Martin F.M."/>
            <person name="Hacquard S."/>
        </authorList>
    </citation>
    <scope>NUCLEOTIDE SEQUENCE [LARGE SCALE GENOMIC DNA]</scope>
    <source>
        <strain evidence="2 3">MPI-SDFR-AT-0080</strain>
    </source>
</reference>